<dbReference type="Gene3D" id="2.40.128.20">
    <property type="match status" value="1"/>
</dbReference>
<dbReference type="PANTHER" id="PTHR10612:SF34">
    <property type="entry name" value="APOLIPOPROTEIN D"/>
    <property type="match status" value="1"/>
</dbReference>
<dbReference type="GO" id="GO:0000302">
    <property type="term" value="P:response to reactive oxygen species"/>
    <property type="evidence" value="ECO:0007669"/>
    <property type="project" value="TreeGrafter"/>
</dbReference>
<feature type="signal peptide" evidence="1">
    <location>
        <begin position="1"/>
        <end position="28"/>
    </location>
</feature>
<dbReference type="GO" id="GO:0005737">
    <property type="term" value="C:cytoplasm"/>
    <property type="evidence" value="ECO:0007669"/>
    <property type="project" value="TreeGrafter"/>
</dbReference>
<dbReference type="CDD" id="cd19438">
    <property type="entry name" value="lipocalin_Blc-like"/>
    <property type="match status" value="1"/>
</dbReference>
<evidence type="ECO:0000313" key="4">
    <source>
        <dbReference type="Proteomes" id="UP000271426"/>
    </source>
</evidence>
<dbReference type="PROSITE" id="PS00213">
    <property type="entry name" value="LIPOCALIN"/>
    <property type="match status" value="1"/>
</dbReference>
<dbReference type="RefSeq" id="WP_123960869.1">
    <property type="nucleotide sequence ID" value="NZ_CP033898.1"/>
</dbReference>
<dbReference type="PANTHER" id="PTHR10612">
    <property type="entry name" value="APOLIPOPROTEIN D"/>
    <property type="match status" value="1"/>
</dbReference>
<dbReference type="EMBL" id="CP033898">
    <property type="protein sequence ID" value="AZA09996.1"/>
    <property type="molecule type" value="Genomic_DNA"/>
</dbReference>
<protein>
    <submittedName>
        <fullName evidence="3">Outer membrane lipoprotein Blc</fullName>
    </submittedName>
</protein>
<keyword evidence="1" id="KW-0732">Signal</keyword>
<dbReference type="Pfam" id="PF08212">
    <property type="entry name" value="Lipocalin_2"/>
    <property type="match status" value="1"/>
</dbReference>
<dbReference type="AlphaFoldDB" id="A0A3G6IWH0"/>
<evidence type="ECO:0000313" key="3">
    <source>
        <dbReference type="EMBL" id="AZA09996.1"/>
    </source>
</evidence>
<dbReference type="KEGG" id="cpso:CPPEL_09465"/>
<feature type="domain" description="Lipocalin/cytosolic fatty-acid binding" evidence="2">
    <location>
        <begin position="68"/>
        <end position="210"/>
    </location>
</feature>
<proteinExistence type="predicted"/>
<evidence type="ECO:0000259" key="2">
    <source>
        <dbReference type="Pfam" id="PF08212"/>
    </source>
</evidence>
<dbReference type="InterPro" id="IPR000566">
    <property type="entry name" value="Lipocln_cytosolic_FA-bd_dom"/>
</dbReference>
<dbReference type="OrthoDB" id="594739at2"/>
<name>A0A3G6IWH0_9CORY</name>
<sequence precursor="true">MATPLFARIAPIAASIALCCSMISPAQATESEPAQDLLQGGRLAGSSTQLLPRGLSSDNALVETASAVDLERFAGTWYQVAAVPQPYTLQCLRDTTATYERIAPGELSVKNACVTPWGATSSIEGTATVRSKASLRVNFPNIPFQNPEGPVNYRVTYLADDYSLAIVGDPDRLSGFVLSRTPDLPAEQWRLVQRTLDQRGWWPCTFLTVPARGGMEDIKPVCTL</sequence>
<dbReference type="Proteomes" id="UP000271426">
    <property type="component" value="Chromosome"/>
</dbReference>
<dbReference type="GO" id="GO:0006629">
    <property type="term" value="P:lipid metabolic process"/>
    <property type="evidence" value="ECO:0007669"/>
    <property type="project" value="TreeGrafter"/>
</dbReference>
<dbReference type="InterPro" id="IPR047202">
    <property type="entry name" value="Lipocalin_Blc-like_dom"/>
</dbReference>
<dbReference type="SUPFAM" id="SSF50814">
    <property type="entry name" value="Lipocalins"/>
    <property type="match status" value="1"/>
</dbReference>
<keyword evidence="4" id="KW-1185">Reference proteome</keyword>
<dbReference type="InterPro" id="IPR012674">
    <property type="entry name" value="Calycin"/>
</dbReference>
<keyword evidence="3" id="KW-0449">Lipoprotein</keyword>
<dbReference type="InterPro" id="IPR022272">
    <property type="entry name" value="Lipocalin_CS"/>
</dbReference>
<feature type="chain" id="PRO_5025547855" evidence="1">
    <location>
        <begin position="29"/>
        <end position="224"/>
    </location>
</feature>
<accession>A0A3G6IWH0</accession>
<evidence type="ECO:0000256" key="1">
    <source>
        <dbReference type="SAM" id="SignalP"/>
    </source>
</evidence>
<reference evidence="3 4" key="1">
    <citation type="submission" date="2018-11" db="EMBL/GenBank/DDBJ databases">
        <authorList>
            <person name="Kleinhagauer T."/>
            <person name="Glaeser S.P."/>
            <person name="Spergser J."/>
            <person name="Ruckert C."/>
            <person name="Kaempfer P."/>
            <person name="Busse H.-J."/>
        </authorList>
    </citation>
    <scope>NUCLEOTIDE SEQUENCE [LARGE SCALE GENOMIC DNA]</scope>
    <source>
        <strain evidence="3 4">812CH</strain>
    </source>
</reference>
<organism evidence="3 4">
    <name type="scientific">Corynebacterium pseudopelargi</name>
    <dbReference type="NCBI Taxonomy" id="2080757"/>
    <lineage>
        <taxon>Bacteria</taxon>
        <taxon>Bacillati</taxon>
        <taxon>Actinomycetota</taxon>
        <taxon>Actinomycetes</taxon>
        <taxon>Mycobacteriales</taxon>
        <taxon>Corynebacteriaceae</taxon>
        <taxon>Corynebacterium</taxon>
    </lineage>
</organism>
<gene>
    <name evidence="3" type="primary">blc</name>
    <name evidence="3" type="ORF">CPPEL_09465</name>
</gene>